<keyword evidence="1" id="KW-0472">Membrane</keyword>
<accession>A0A235EFH2</accession>
<dbReference type="EMBL" id="NOIG01000025">
    <property type="protein sequence ID" value="OYD47750.1"/>
    <property type="molecule type" value="Genomic_DNA"/>
</dbReference>
<protein>
    <submittedName>
        <fullName evidence="2">Uncharacterized protein</fullName>
    </submittedName>
</protein>
<keyword evidence="1" id="KW-0812">Transmembrane</keyword>
<evidence type="ECO:0000313" key="3">
    <source>
        <dbReference type="Proteomes" id="UP000215441"/>
    </source>
</evidence>
<keyword evidence="3" id="KW-1185">Reference proteome</keyword>
<keyword evidence="1" id="KW-1133">Transmembrane helix</keyword>
<evidence type="ECO:0000256" key="1">
    <source>
        <dbReference type="SAM" id="Phobius"/>
    </source>
</evidence>
<organism evidence="2 3">
    <name type="scientific">Acidovorax kalamii</name>
    <dbReference type="NCBI Taxonomy" id="2004485"/>
    <lineage>
        <taxon>Bacteria</taxon>
        <taxon>Pseudomonadati</taxon>
        <taxon>Pseudomonadota</taxon>
        <taxon>Betaproteobacteria</taxon>
        <taxon>Burkholderiales</taxon>
        <taxon>Comamonadaceae</taxon>
        <taxon>Acidovorax</taxon>
    </lineage>
</organism>
<dbReference type="AlphaFoldDB" id="A0A235EFH2"/>
<proteinExistence type="predicted"/>
<dbReference type="Proteomes" id="UP000215441">
    <property type="component" value="Unassembled WGS sequence"/>
</dbReference>
<sequence length="76" mass="7977">MQQSLDAGYEVTIHQSPITESGWTGAGYIQIAPDTGAGAYTIEGGTNGAWIPVIAITIAMLAIVLGPLLGQYLWSR</sequence>
<comment type="caution">
    <text evidence="2">The sequence shown here is derived from an EMBL/GenBank/DDBJ whole genome shotgun (WGS) entry which is preliminary data.</text>
</comment>
<evidence type="ECO:0000313" key="2">
    <source>
        <dbReference type="EMBL" id="OYD47750.1"/>
    </source>
</evidence>
<name>A0A235EFH2_9BURK</name>
<gene>
    <name evidence="2" type="ORF">CBY09_23390</name>
</gene>
<feature type="transmembrane region" description="Helical" evidence="1">
    <location>
        <begin position="49"/>
        <end position="74"/>
    </location>
</feature>
<reference evidence="2 3" key="1">
    <citation type="submission" date="2017-07" db="EMBL/GenBank/DDBJ databases">
        <title>Acidovorax KNDSW TSA 6 genome sequence and assembly.</title>
        <authorList>
            <person name="Mayilraj S."/>
        </authorList>
    </citation>
    <scope>NUCLEOTIDE SEQUENCE [LARGE SCALE GENOMIC DNA]</scope>
    <source>
        <strain evidence="2 3">KNDSW-TSA6</strain>
    </source>
</reference>